<dbReference type="OrthoDB" id="3038019at2759"/>
<proteinExistence type="predicted"/>
<sequence length="361" mass="41329">MSTNSDLRSTFFVFNEFPLDVGLAILSHCSPFDLVQLAATAKSTRGLLFKNEHLFDDARYNVARGRCPPTAYALFIFGESPCSICSKPTHHIPSDFHFRFRACSKNCQGKLRSLLTVDRSRPSGLHIPDWRSGLPLVAEEDAYGLIYMVERRAAQRAMDEHEDALAVTYGHPRPHGFMFRRRNIEELQLEYAKRINDTAKLAANARQLKQWATSYLDERLLIRHRNLHFLKMVAGVENVRLSRMLEYPVLQKVFCAFNRDLALITYSVWIEHRTETLTFIASRHKGGKTRKDIPCPYCARSFTVDGLSVHVVAKHQDIDPDTLAVKPASMDGKLHCRDCPRSTRVYTEQALADHRRDKHST</sequence>
<comment type="caution">
    <text evidence="1">The sequence shown here is derived from an EMBL/GenBank/DDBJ whole genome shotgun (WGS) entry which is preliminary data.</text>
</comment>
<evidence type="ECO:0000313" key="1">
    <source>
        <dbReference type="EMBL" id="KAF7317208.1"/>
    </source>
</evidence>
<dbReference type="Proteomes" id="UP000613580">
    <property type="component" value="Unassembled WGS sequence"/>
</dbReference>
<accession>A0A8H6WJI5</accession>
<evidence type="ECO:0000313" key="2">
    <source>
        <dbReference type="Proteomes" id="UP000613580"/>
    </source>
</evidence>
<name>A0A8H6WJI5_MYCCL</name>
<gene>
    <name evidence="1" type="ORF">HMN09_00455800</name>
</gene>
<organism evidence="1 2">
    <name type="scientific">Mycena chlorophos</name>
    <name type="common">Agaric fungus</name>
    <name type="synonym">Agaricus chlorophos</name>
    <dbReference type="NCBI Taxonomy" id="658473"/>
    <lineage>
        <taxon>Eukaryota</taxon>
        <taxon>Fungi</taxon>
        <taxon>Dikarya</taxon>
        <taxon>Basidiomycota</taxon>
        <taxon>Agaricomycotina</taxon>
        <taxon>Agaricomycetes</taxon>
        <taxon>Agaricomycetidae</taxon>
        <taxon>Agaricales</taxon>
        <taxon>Marasmiineae</taxon>
        <taxon>Mycenaceae</taxon>
        <taxon>Mycena</taxon>
    </lineage>
</organism>
<protein>
    <recommendedName>
        <fullName evidence="3">F-box domain-containing protein</fullName>
    </recommendedName>
</protein>
<reference evidence="1" key="1">
    <citation type="submission" date="2020-05" db="EMBL/GenBank/DDBJ databases">
        <title>Mycena genomes resolve the evolution of fungal bioluminescence.</title>
        <authorList>
            <person name="Tsai I.J."/>
        </authorList>
    </citation>
    <scope>NUCLEOTIDE SEQUENCE</scope>
    <source>
        <strain evidence="1">110903Hualien_Pintung</strain>
    </source>
</reference>
<dbReference type="EMBL" id="JACAZE010000005">
    <property type="protein sequence ID" value="KAF7317208.1"/>
    <property type="molecule type" value="Genomic_DNA"/>
</dbReference>
<evidence type="ECO:0008006" key="3">
    <source>
        <dbReference type="Google" id="ProtNLM"/>
    </source>
</evidence>
<dbReference type="AlphaFoldDB" id="A0A8H6WJI5"/>
<keyword evidence="2" id="KW-1185">Reference proteome</keyword>